<proteinExistence type="predicted"/>
<dbReference type="InterPro" id="IPR036047">
    <property type="entry name" value="F-box-like_dom_sf"/>
</dbReference>
<comment type="caution">
    <text evidence="2">The sequence shown here is derived from an EMBL/GenBank/DDBJ whole genome shotgun (WGS) entry which is preliminary data.</text>
</comment>
<dbReference type="EMBL" id="BKCP01006515">
    <property type="protein sequence ID" value="GER43028.1"/>
    <property type="molecule type" value="Genomic_DNA"/>
</dbReference>
<protein>
    <submittedName>
        <fullName evidence="2">F-box/RNI-like/FBD-like domains-containing protein</fullName>
    </submittedName>
</protein>
<dbReference type="InterPro" id="IPR006566">
    <property type="entry name" value="FBD"/>
</dbReference>
<name>A0A5A7QDE7_STRAF</name>
<accession>A0A5A7QDE7</accession>
<dbReference type="InterPro" id="IPR053781">
    <property type="entry name" value="F-box_AtFBL13-like"/>
</dbReference>
<dbReference type="PANTHER" id="PTHR31900:SF34">
    <property type="entry name" value="EMB|CAB62440.1-RELATED"/>
    <property type="match status" value="1"/>
</dbReference>
<organism evidence="2 3">
    <name type="scientific">Striga asiatica</name>
    <name type="common">Asiatic witchweed</name>
    <name type="synonym">Buchnera asiatica</name>
    <dbReference type="NCBI Taxonomy" id="4170"/>
    <lineage>
        <taxon>Eukaryota</taxon>
        <taxon>Viridiplantae</taxon>
        <taxon>Streptophyta</taxon>
        <taxon>Embryophyta</taxon>
        <taxon>Tracheophyta</taxon>
        <taxon>Spermatophyta</taxon>
        <taxon>Magnoliopsida</taxon>
        <taxon>eudicotyledons</taxon>
        <taxon>Gunneridae</taxon>
        <taxon>Pentapetalae</taxon>
        <taxon>asterids</taxon>
        <taxon>lamiids</taxon>
        <taxon>Lamiales</taxon>
        <taxon>Orobanchaceae</taxon>
        <taxon>Buchnereae</taxon>
        <taxon>Striga</taxon>
    </lineage>
</organism>
<evidence type="ECO:0000259" key="1">
    <source>
        <dbReference type="SMART" id="SM00579"/>
    </source>
</evidence>
<dbReference type="InterPro" id="IPR032675">
    <property type="entry name" value="LRR_dom_sf"/>
</dbReference>
<dbReference type="SMART" id="SM00579">
    <property type="entry name" value="FBD"/>
    <property type="match status" value="2"/>
</dbReference>
<dbReference type="CDD" id="cd22160">
    <property type="entry name" value="F-box_AtFBL13-like"/>
    <property type="match status" value="2"/>
</dbReference>
<evidence type="ECO:0000313" key="2">
    <source>
        <dbReference type="EMBL" id="GER43028.1"/>
    </source>
</evidence>
<dbReference type="Gene3D" id="3.80.10.10">
    <property type="entry name" value="Ribonuclease Inhibitor"/>
    <property type="match status" value="2"/>
</dbReference>
<dbReference type="SUPFAM" id="SSF81383">
    <property type="entry name" value="F-box domain"/>
    <property type="match status" value="2"/>
</dbReference>
<sequence>MDESRQSSGKCQKISAGDQNMTTVDRLSSLSDGIICHILSFLPTKLSVATSVLGRRWRFLWAHVPCLDFGMRDYTMVLDQSAIIHRFILHHEAKRLDTFSLQLVDCNEYQLETWIIGAIKRNIQNLNLDVLLDEKLMLPLPIFTCKTIVDMKIYRCKGIPSSGNIRLPSLKKLHLDHVEFEDDEALPHLLSGCPLLEDLILLYNFGKNEKNLGWINISSPTLKTLSIHLLHYCCCGDVIPEVIPDYGILINAKALRYLRMINCPLGRVTNLANMTFLDDAFIRVGENMYMTEYESSNYNVVKFLDSISNVKYLMIASSGVEEVFEIGFAGYLRRFGNLTKLELQLGEKWHLLVDLLEAADNLQVLVIEIEKPSHFTEPKRVPTCLLSSLRTITIKITLFEVEEFRMVRYLLKNSRVLEKMEILPLDEESIPNNLSEGNLKFAFFALQMISLFERGSATYYPIQTRTLTGSEYEPNPDPNRIGAVVGGFRAKPNTLLLNSHGGIKTIEWKVPTDGIICHILSFLRTKLSVATSVLGKRWRFLWAHVPCLDFSGIDLTGKTEHSDIINRFILLHEAKKTNTFRLSYVDCNEYQLETWISAAIRRIILNLYLEFNLSGDRLMLPRPVFACKTVVDMRIFGDICISSSMDIHLPSLRKLVLIHVEFEDDEALPRLLSGCPLLKELNLIYSFGENEKKLGCINISSPSLEILDVYLIHDYEVFPVYEILINAKALRYLYMDNCPLGRITNSTAMTSLAEAFIDFQYNFYMYMNSDSYSNVVKFLDCLCNVKCLQISSYGGEEVLPLGFAGSLVKFGNLTKLELQSCAKWHLLVHLLEVADNLQALIVEIETISFMEPNQVPTCLLSSLRTITIKVMCIGEDVFNIVRYLLKNSQVLEEMKILPLDDNSISSDLSEGNLMVAFDALQRISLFEQGSMTSIFPLSFLFPPPLGSRNAPIQDYPIRTRTLTRSEYEPKSNPNHKIGAGGFLVWFSLP</sequence>
<dbReference type="AlphaFoldDB" id="A0A5A7QDE7"/>
<dbReference type="SUPFAM" id="SSF52047">
    <property type="entry name" value="RNI-like"/>
    <property type="match status" value="2"/>
</dbReference>
<feature type="domain" description="FBD" evidence="1">
    <location>
        <begin position="383"/>
        <end position="465"/>
    </location>
</feature>
<dbReference type="PANTHER" id="PTHR31900">
    <property type="entry name" value="F-BOX/RNI SUPERFAMILY PROTEIN-RELATED"/>
    <property type="match status" value="1"/>
</dbReference>
<dbReference type="InterPro" id="IPR050232">
    <property type="entry name" value="FBL13/AtMIF1-like"/>
</dbReference>
<dbReference type="Proteomes" id="UP000325081">
    <property type="component" value="Unassembled WGS sequence"/>
</dbReference>
<keyword evidence="3" id="KW-1185">Reference proteome</keyword>
<dbReference type="InterPro" id="IPR055411">
    <property type="entry name" value="LRR_FXL15/At3g58940/PEG3-like"/>
</dbReference>
<evidence type="ECO:0000313" key="3">
    <source>
        <dbReference type="Proteomes" id="UP000325081"/>
    </source>
</evidence>
<dbReference type="Pfam" id="PF24758">
    <property type="entry name" value="LRR_At5g56370"/>
    <property type="match status" value="2"/>
</dbReference>
<dbReference type="OrthoDB" id="896987at2759"/>
<feature type="domain" description="FBD" evidence="1">
    <location>
        <begin position="857"/>
        <end position="927"/>
    </location>
</feature>
<dbReference type="Pfam" id="PF08387">
    <property type="entry name" value="FBD"/>
    <property type="match status" value="2"/>
</dbReference>
<gene>
    <name evidence="2" type="ORF">STAS_19857</name>
</gene>
<reference evidence="3" key="1">
    <citation type="journal article" date="2019" name="Curr. Biol.">
        <title>Genome Sequence of Striga asiatica Provides Insight into the Evolution of Plant Parasitism.</title>
        <authorList>
            <person name="Yoshida S."/>
            <person name="Kim S."/>
            <person name="Wafula E.K."/>
            <person name="Tanskanen J."/>
            <person name="Kim Y.M."/>
            <person name="Honaas L."/>
            <person name="Yang Z."/>
            <person name="Spallek T."/>
            <person name="Conn C.E."/>
            <person name="Ichihashi Y."/>
            <person name="Cheong K."/>
            <person name="Cui S."/>
            <person name="Der J.P."/>
            <person name="Gundlach H."/>
            <person name="Jiao Y."/>
            <person name="Hori C."/>
            <person name="Ishida J.K."/>
            <person name="Kasahara H."/>
            <person name="Kiba T."/>
            <person name="Kim M.S."/>
            <person name="Koo N."/>
            <person name="Laohavisit A."/>
            <person name="Lee Y.H."/>
            <person name="Lumba S."/>
            <person name="McCourt P."/>
            <person name="Mortimer J.C."/>
            <person name="Mutuku J.M."/>
            <person name="Nomura T."/>
            <person name="Sasaki-Sekimoto Y."/>
            <person name="Seto Y."/>
            <person name="Wang Y."/>
            <person name="Wakatake T."/>
            <person name="Sakakibara H."/>
            <person name="Demura T."/>
            <person name="Yamaguchi S."/>
            <person name="Yoneyama K."/>
            <person name="Manabe R.I."/>
            <person name="Nelson D.C."/>
            <person name="Schulman A.H."/>
            <person name="Timko M.P."/>
            <person name="dePamphilis C.W."/>
            <person name="Choi D."/>
            <person name="Shirasu K."/>
        </authorList>
    </citation>
    <scope>NUCLEOTIDE SEQUENCE [LARGE SCALE GENOMIC DNA]</scope>
    <source>
        <strain evidence="3">cv. UVA1</strain>
    </source>
</reference>